<evidence type="ECO:0000313" key="3">
    <source>
        <dbReference type="Proteomes" id="UP001162001"/>
    </source>
</evidence>
<keyword evidence="1" id="KW-0472">Membrane</keyword>
<keyword evidence="1" id="KW-1133">Transmembrane helix</keyword>
<dbReference type="EMBL" id="MT418680">
    <property type="protein sequence ID" value="QKF94557.1"/>
    <property type="molecule type" value="Genomic_DNA"/>
</dbReference>
<evidence type="ECO:0000256" key="1">
    <source>
        <dbReference type="SAM" id="Phobius"/>
    </source>
</evidence>
<evidence type="ECO:0000313" key="2">
    <source>
        <dbReference type="EMBL" id="QKF94557.1"/>
    </source>
</evidence>
<keyword evidence="1" id="KW-0812">Transmembrane</keyword>
<feature type="transmembrane region" description="Helical" evidence="1">
    <location>
        <begin position="194"/>
        <end position="218"/>
    </location>
</feature>
<protein>
    <submittedName>
        <fullName evidence="2">Uncharacterized protein</fullName>
    </submittedName>
</protein>
<dbReference type="Proteomes" id="UP001162001">
    <property type="component" value="Segment"/>
</dbReference>
<sequence length="221" mass="24994">MITDLIDNLQYLYGKYSEHYTSTSSTKLPYVVVDSKITPGGKQYNYIGSNIKKPSTTSTTTPVQLPQPTQQKQITPEILDKPINEIKQSTQETTPTTSETIQEVLQESTQGRKIDCIVGDWQMMGCVDGQRKYSRYVTQQPENGGIECPTIMDKFVDDDSCGKPYIVTYKDTHITTNQSTQTIQSTPQNQLLRYAISFASMSWCMCFVALLVAISFFYKKN</sequence>
<reference evidence="2 3" key="1">
    <citation type="submission" date="2020-04" db="EMBL/GenBank/DDBJ databases">
        <title>Advantages and limits of metagenomic assembly and binning of a giant virus.</title>
        <authorList>
            <person name="Schulz F."/>
            <person name="Andreani J."/>
            <person name="Francis R."/>
            <person name="Boudjemaa H."/>
            <person name="Bou Khalil J.Y."/>
            <person name="Lee J."/>
            <person name="La Scola B."/>
            <person name="Woyke T."/>
        </authorList>
    </citation>
    <scope>NUCLEOTIDE SEQUENCE [LARGE SCALE GENOMIC DNA]</scope>
    <source>
        <strain evidence="2 3">FV1/VV64</strain>
    </source>
</reference>
<organism evidence="2 3">
    <name type="scientific">Fadolivirus FV1/VV64</name>
    <dbReference type="NCBI Taxonomy" id="3070911"/>
    <lineage>
        <taxon>Viruses</taxon>
        <taxon>Varidnaviria</taxon>
        <taxon>Bamfordvirae</taxon>
        <taxon>Nucleocytoviricota</taxon>
        <taxon>Megaviricetes</taxon>
        <taxon>Imitervirales</taxon>
        <taxon>Mimiviridae</taxon>
        <taxon>Klosneuvirinae</taxon>
        <taxon>Fadolivirus</taxon>
        <taxon>Fadolivirus algeromassiliense</taxon>
    </lineage>
</organism>
<keyword evidence="3" id="KW-1185">Reference proteome</keyword>
<name>A0A7D3V941_9VIRU</name>
<gene>
    <name evidence="2" type="ORF">Fadolivirus_1_1099</name>
</gene>
<accession>A0A7D3V941</accession>
<proteinExistence type="predicted"/>